<feature type="signal peptide" evidence="1">
    <location>
        <begin position="1"/>
        <end position="25"/>
    </location>
</feature>
<keyword evidence="3" id="KW-1185">Reference proteome</keyword>
<dbReference type="Proteomes" id="UP001285441">
    <property type="component" value="Unassembled WGS sequence"/>
</dbReference>
<comment type="caution">
    <text evidence="2">The sequence shown here is derived from an EMBL/GenBank/DDBJ whole genome shotgun (WGS) entry which is preliminary data.</text>
</comment>
<dbReference type="EMBL" id="JAULSW010000010">
    <property type="protein sequence ID" value="KAK3368324.1"/>
    <property type="molecule type" value="Genomic_DNA"/>
</dbReference>
<gene>
    <name evidence="2" type="ORF">B0H63DRAFT_488271</name>
</gene>
<dbReference type="AlphaFoldDB" id="A0AAE0N3R6"/>
<evidence type="ECO:0000313" key="3">
    <source>
        <dbReference type="Proteomes" id="UP001285441"/>
    </source>
</evidence>
<name>A0AAE0N3R6_9PEZI</name>
<evidence type="ECO:0000256" key="1">
    <source>
        <dbReference type="SAM" id="SignalP"/>
    </source>
</evidence>
<evidence type="ECO:0000313" key="2">
    <source>
        <dbReference type="EMBL" id="KAK3368324.1"/>
    </source>
</evidence>
<feature type="non-terminal residue" evidence="2">
    <location>
        <position position="1"/>
    </location>
</feature>
<proteinExistence type="predicted"/>
<sequence>FPNPSSTLTLSLVLLQLQTCGSIQANPMGALDGSLYSRHPLGQPWRRLQHRAYFDAQHAIRSQDSVGKVLHSRLWTHPLLQ</sequence>
<reference evidence="2" key="1">
    <citation type="journal article" date="2023" name="Mol. Phylogenet. Evol.">
        <title>Genome-scale phylogeny and comparative genomics of the fungal order Sordariales.</title>
        <authorList>
            <person name="Hensen N."/>
            <person name="Bonometti L."/>
            <person name="Westerberg I."/>
            <person name="Brannstrom I.O."/>
            <person name="Guillou S."/>
            <person name="Cros-Aarteil S."/>
            <person name="Calhoun S."/>
            <person name="Haridas S."/>
            <person name="Kuo A."/>
            <person name="Mondo S."/>
            <person name="Pangilinan J."/>
            <person name="Riley R."/>
            <person name="LaButti K."/>
            <person name="Andreopoulos B."/>
            <person name="Lipzen A."/>
            <person name="Chen C."/>
            <person name="Yan M."/>
            <person name="Daum C."/>
            <person name="Ng V."/>
            <person name="Clum A."/>
            <person name="Steindorff A."/>
            <person name="Ohm R.A."/>
            <person name="Martin F."/>
            <person name="Silar P."/>
            <person name="Natvig D.O."/>
            <person name="Lalanne C."/>
            <person name="Gautier V."/>
            <person name="Ament-Velasquez S.L."/>
            <person name="Kruys A."/>
            <person name="Hutchinson M.I."/>
            <person name="Powell A.J."/>
            <person name="Barry K."/>
            <person name="Miller A.N."/>
            <person name="Grigoriev I.V."/>
            <person name="Debuchy R."/>
            <person name="Gladieux P."/>
            <person name="Hiltunen Thoren M."/>
            <person name="Johannesson H."/>
        </authorList>
    </citation>
    <scope>NUCLEOTIDE SEQUENCE</scope>
    <source>
        <strain evidence="2">CBS 232.78</strain>
    </source>
</reference>
<protein>
    <submittedName>
        <fullName evidence="2">Uncharacterized protein</fullName>
    </submittedName>
</protein>
<feature type="chain" id="PRO_5042052811" evidence="1">
    <location>
        <begin position="26"/>
        <end position="81"/>
    </location>
</feature>
<keyword evidence="1" id="KW-0732">Signal</keyword>
<organism evidence="2 3">
    <name type="scientific">Podospora didyma</name>
    <dbReference type="NCBI Taxonomy" id="330526"/>
    <lineage>
        <taxon>Eukaryota</taxon>
        <taxon>Fungi</taxon>
        <taxon>Dikarya</taxon>
        <taxon>Ascomycota</taxon>
        <taxon>Pezizomycotina</taxon>
        <taxon>Sordariomycetes</taxon>
        <taxon>Sordariomycetidae</taxon>
        <taxon>Sordariales</taxon>
        <taxon>Podosporaceae</taxon>
        <taxon>Podospora</taxon>
    </lineage>
</organism>
<accession>A0AAE0N3R6</accession>
<reference evidence="2" key="2">
    <citation type="submission" date="2023-06" db="EMBL/GenBank/DDBJ databases">
        <authorList>
            <consortium name="Lawrence Berkeley National Laboratory"/>
            <person name="Haridas S."/>
            <person name="Hensen N."/>
            <person name="Bonometti L."/>
            <person name="Westerberg I."/>
            <person name="Brannstrom I.O."/>
            <person name="Guillou S."/>
            <person name="Cros-Aarteil S."/>
            <person name="Calhoun S."/>
            <person name="Kuo A."/>
            <person name="Mondo S."/>
            <person name="Pangilinan J."/>
            <person name="Riley R."/>
            <person name="LaButti K."/>
            <person name="Andreopoulos B."/>
            <person name="Lipzen A."/>
            <person name="Chen C."/>
            <person name="Yanf M."/>
            <person name="Daum C."/>
            <person name="Ng V."/>
            <person name="Clum A."/>
            <person name="Steindorff A."/>
            <person name="Ohm R."/>
            <person name="Martin F."/>
            <person name="Silar P."/>
            <person name="Natvig D."/>
            <person name="Lalanne C."/>
            <person name="Gautier V."/>
            <person name="Ament-velasquez S.L."/>
            <person name="Kruys A."/>
            <person name="Hutchinson M.I."/>
            <person name="Powell A.J."/>
            <person name="Barry K."/>
            <person name="Miller A.N."/>
            <person name="Grigoriev I.V."/>
            <person name="Debuchy R."/>
            <person name="Gladieux P."/>
            <person name="Thoren M.H."/>
            <person name="Johannesson H."/>
        </authorList>
    </citation>
    <scope>NUCLEOTIDE SEQUENCE</scope>
    <source>
        <strain evidence="2">CBS 232.78</strain>
    </source>
</reference>